<name>A0A235BWU6_UNCW3</name>
<dbReference type="SUPFAM" id="SSF46600">
    <property type="entry name" value="C-terminal UvrC-binding domain of UvrB"/>
    <property type="match status" value="1"/>
</dbReference>
<dbReference type="PIRSF" id="PIRSF015034">
    <property type="entry name" value="YacH"/>
    <property type="match status" value="1"/>
</dbReference>
<feature type="domain" description="UVR" evidence="1">
    <location>
        <begin position="132"/>
        <end position="167"/>
    </location>
</feature>
<dbReference type="AlphaFoldDB" id="A0A235BWU6"/>
<dbReference type="GO" id="GO:1990170">
    <property type="term" value="P:stress response to cadmium ion"/>
    <property type="evidence" value="ECO:0007669"/>
    <property type="project" value="TreeGrafter"/>
</dbReference>
<dbReference type="Proteomes" id="UP000215559">
    <property type="component" value="Unassembled WGS sequence"/>
</dbReference>
<gene>
    <name evidence="2" type="ORF">CH330_01690</name>
</gene>
<proteinExistence type="predicted"/>
<sequence length="170" mass="19040">MGDCTMKKCDLCGKNEAVMKVRQVDKDGNVTELNICAECAHKRGFSEVEKINMSVAEVLAEMKKKVAEEDRYLVCPGCGMSFAEFKRLGRLGCAECYTSFGPRLESLIRRIQGAVQHIGKTTKVGRKKAQVRMNVQRLNEELKNAIQAEDYEKAAKLRDQLKQAGKHAGR</sequence>
<organism evidence="2 3">
    <name type="scientific">candidate division WOR-3 bacterium JGI_Cruoil_03_51_56</name>
    <dbReference type="NCBI Taxonomy" id="1973747"/>
    <lineage>
        <taxon>Bacteria</taxon>
        <taxon>Bacteria division WOR-3</taxon>
    </lineage>
</organism>
<dbReference type="InterPro" id="IPR001943">
    <property type="entry name" value="UVR_dom"/>
</dbReference>
<dbReference type="Gene3D" id="4.10.860.10">
    <property type="entry name" value="UVR domain"/>
    <property type="match status" value="1"/>
</dbReference>
<dbReference type="Pfam" id="PF02151">
    <property type="entry name" value="UVR"/>
    <property type="match status" value="1"/>
</dbReference>
<evidence type="ECO:0000259" key="1">
    <source>
        <dbReference type="PROSITE" id="PS50151"/>
    </source>
</evidence>
<dbReference type="InterPro" id="IPR025542">
    <property type="entry name" value="YacH"/>
</dbReference>
<dbReference type="PANTHER" id="PTHR38430:SF1">
    <property type="entry name" value="PROTEIN-ARGININE KINASE ACTIVATOR PROTEIN"/>
    <property type="match status" value="1"/>
</dbReference>
<dbReference type="GO" id="GO:1990169">
    <property type="term" value="P:stress response to copper ion"/>
    <property type="evidence" value="ECO:0007669"/>
    <property type="project" value="TreeGrafter"/>
</dbReference>
<dbReference type="GO" id="GO:0005507">
    <property type="term" value="F:copper ion binding"/>
    <property type="evidence" value="ECO:0007669"/>
    <property type="project" value="TreeGrafter"/>
</dbReference>
<dbReference type="GO" id="GO:0050897">
    <property type="term" value="F:cobalt ion binding"/>
    <property type="evidence" value="ECO:0007669"/>
    <property type="project" value="TreeGrafter"/>
</dbReference>
<dbReference type="PROSITE" id="PS50151">
    <property type="entry name" value="UVR"/>
    <property type="match status" value="1"/>
</dbReference>
<evidence type="ECO:0000313" key="2">
    <source>
        <dbReference type="EMBL" id="OYD16838.1"/>
    </source>
</evidence>
<evidence type="ECO:0000313" key="3">
    <source>
        <dbReference type="Proteomes" id="UP000215559"/>
    </source>
</evidence>
<dbReference type="EMBL" id="NOZP01000033">
    <property type="protein sequence ID" value="OYD16838.1"/>
    <property type="molecule type" value="Genomic_DNA"/>
</dbReference>
<comment type="caution">
    <text evidence="2">The sequence shown here is derived from an EMBL/GenBank/DDBJ whole genome shotgun (WGS) entry which is preliminary data.</text>
</comment>
<accession>A0A235BWU6</accession>
<dbReference type="PANTHER" id="PTHR38430">
    <property type="entry name" value="PROTEIN-ARGININE KINASE ACTIVATOR PROTEIN"/>
    <property type="match status" value="1"/>
</dbReference>
<protein>
    <recommendedName>
        <fullName evidence="1">UVR domain-containing protein</fullName>
    </recommendedName>
</protein>
<reference evidence="2 3" key="1">
    <citation type="submission" date="2017-07" db="EMBL/GenBank/DDBJ databases">
        <title>Recovery of genomes from metagenomes via a dereplication, aggregation, and scoring strategy.</title>
        <authorList>
            <person name="Sieber C.M."/>
            <person name="Probst A.J."/>
            <person name="Sharrar A."/>
            <person name="Thomas B.C."/>
            <person name="Hess M."/>
            <person name="Tringe S.G."/>
            <person name="Banfield J.F."/>
        </authorList>
    </citation>
    <scope>NUCLEOTIDE SEQUENCE [LARGE SCALE GENOMIC DNA]</scope>
    <source>
        <strain evidence="2">JGI_Cruoil_03_51_56</strain>
    </source>
</reference>
<dbReference type="GO" id="GO:0008270">
    <property type="term" value="F:zinc ion binding"/>
    <property type="evidence" value="ECO:0007669"/>
    <property type="project" value="TreeGrafter"/>
</dbReference>
<dbReference type="GO" id="GO:0046870">
    <property type="term" value="F:cadmium ion binding"/>
    <property type="evidence" value="ECO:0007669"/>
    <property type="project" value="TreeGrafter"/>
</dbReference>
<dbReference type="InterPro" id="IPR036876">
    <property type="entry name" value="UVR_dom_sf"/>
</dbReference>